<evidence type="ECO:0000313" key="2">
    <source>
        <dbReference type="Proteomes" id="UP000216438"/>
    </source>
</evidence>
<dbReference type="AlphaFoldDB" id="A0A249DZQ1"/>
<dbReference type="RefSeq" id="WP_029589119.1">
    <property type="nucleotide sequence ID" value="NZ_CP016303.1"/>
</dbReference>
<sequence length="106" mass="11885">MSNEKKTIQIVTYNNKAFVIGLEWRAIKGGLHFMKEVKAIGKRENLEVVAIRQNESIQAGFAPRFSVPLKGTYSLAVSFRHFLFGGGRSGKSKKESFVITITPLLR</sequence>
<reference evidence="2" key="1">
    <citation type="submission" date="2016-06" db="EMBL/GenBank/DDBJ databases">
        <authorList>
            <person name="Chen W."/>
            <person name="Hasegawa D.K."/>
        </authorList>
    </citation>
    <scope>NUCLEOTIDE SEQUENCE [LARGE SCALE GENOMIC DNA]</scope>
    <source>
        <strain evidence="2">MEAM1</strain>
    </source>
</reference>
<organism evidence="1 2">
    <name type="scientific">Candidatus Hamiltonella defensa</name>
    <name type="common">Bemisia tabaci</name>
    <dbReference type="NCBI Taxonomy" id="672795"/>
    <lineage>
        <taxon>Bacteria</taxon>
        <taxon>Pseudomonadati</taxon>
        <taxon>Pseudomonadota</taxon>
        <taxon>Gammaproteobacteria</taxon>
        <taxon>Enterobacterales</taxon>
        <taxon>Enterobacteriaceae</taxon>
        <taxon>aphid secondary symbionts</taxon>
        <taxon>Candidatus Williamhamiltonella</taxon>
    </lineage>
</organism>
<reference evidence="1 2" key="2">
    <citation type="submission" date="2017-09" db="EMBL/GenBank/DDBJ databases">
        <title>The genome of whitefly Bemisia tabaci, a global crop pest, provides novel insights into virus transmission, host adaptation and insecticide resistance.</title>
        <authorList>
            <person name="Kaur N."/>
            <person name="Kliot A."/>
            <person name="Pinheiro P.V."/>
            <person name="Luan J."/>
            <person name="Zheng Y."/>
            <person name="Liu W."/>
            <person name="Sun H."/>
            <person name="Yang X."/>
            <person name="Xu Y."/>
            <person name="Luo Y."/>
            <person name="Kruse A."/>
            <person name="Fisher T.W."/>
            <person name="Nelson D.R."/>
            <person name="Elimelech M."/>
            <person name="MacCoss M."/>
            <person name="Johnson R."/>
            <person name="Cohen E."/>
            <person name="Hunter W.B."/>
            <person name="Brown J.K."/>
            <person name="Jander G."/>
            <person name="Cilia M."/>
            <person name="Douglas A.E."/>
            <person name="Ghanim M."/>
            <person name="Simmons A.M."/>
            <person name="Wintermantel W.M."/>
            <person name="Ling K.-S."/>
            <person name="Fei Z."/>
        </authorList>
    </citation>
    <scope>NUCLEOTIDE SEQUENCE [LARGE SCALE GENOMIC DNA]</scope>
    <source>
        <strain evidence="1 2">MEAM1</strain>
    </source>
</reference>
<dbReference type="EMBL" id="CP016303">
    <property type="protein sequence ID" value="ASX26911.1"/>
    <property type="molecule type" value="Genomic_DNA"/>
</dbReference>
<name>A0A249DZQ1_9ENTR</name>
<gene>
    <name evidence="1" type="ORF">BA171_07920</name>
</gene>
<accession>A0A249DZQ1</accession>
<proteinExistence type="predicted"/>
<dbReference type="Proteomes" id="UP000216438">
    <property type="component" value="Chromosome"/>
</dbReference>
<dbReference type="OrthoDB" id="6459111at2"/>
<evidence type="ECO:0000313" key="1">
    <source>
        <dbReference type="EMBL" id="ASX26911.1"/>
    </source>
</evidence>
<protein>
    <submittedName>
        <fullName evidence="1">Uncharacterized protein</fullName>
    </submittedName>
</protein>